<feature type="repeat" description="ANK" evidence="3">
    <location>
        <begin position="568"/>
        <end position="596"/>
    </location>
</feature>
<accession>A0A8C4SPN7</accession>
<feature type="repeat" description="ANK" evidence="3">
    <location>
        <begin position="604"/>
        <end position="630"/>
    </location>
</feature>
<dbReference type="PROSITE" id="PS50297">
    <property type="entry name" value="ANK_REP_REGION"/>
    <property type="match status" value="3"/>
</dbReference>
<dbReference type="InterPro" id="IPR009072">
    <property type="entry name" value="Histone-fold"/>
</dbReference>
<dbReference type="InterPro" id="IPR059008">
    <property type="entry name" value="ABTB2/3_histone"/>
</dbReference>
<dbReference type="AlphaFoldDB" id="A0A8C4SPN7"/>
<organism evidence="5 6">
    <name type="scientific">Erpetoichthys calabaricus</name>
    <name type="common">Rope fish</name>
    <name type="synonym">Calamoichthys calabaricus</name>
    <dbReference type="NCBI Taxonomy" id="27687"/>
    <lineage>
        <taxon>Eukaryota</taxon>
        <taxon>Metazoa</taxon>
        <taxon>Chordata</taxon>
        <taxon>Craniata</taxon>
        <taxon>Vertebrata</taxon>
        <taxon>Euteleostomi</taxon>
        <taxon>Actinopterygii</taxon>
        <taxon>Polypteriformes</taxon>
        <taxon>Polypteridae</taxon>
        <taxon>Erpetoichthys</taxon>
    </lineage>
</organism>
<dbReference type="GeneTree" id="ENSGT00940000156419"/>
<sequence length="1012" mass="112002">MSCTCKVCTPVYLTEMTTHRKSPVKNFENLTLDSGYGGMAGSCRSSVLSLSPCSLDASASQGESLWMIHGEETLQTNGDGRRDGCQKCLSHEPEGLDAHPKLPTLEYMPWTEDEMVSIMQKCQPSSPVKRGSLVSLLSTFLGRALLRLTKEAQRLSLPIGKCTKYEIQSAAKLVLSWTLSETCMAASVRALSLYNMSAEEPFTLGKSTLCGITFSVGSFFRWLVDSRVAPRVHEHAAIYLTATLESLLEEVYGRLLASQESNGHLDDKSLERTLSNDAELWGLFQPYQHLTCGKNAYGVPTLPSYLSIYTRGSLGASGQQRGFFRGNELQTLEQNLLTISVGSVAELSDLVISAMYQLQQLGAQSTGRTFQLHFRQGPLSWEPEALHTLYYYTACQQIDWDNPNSEPPKVKLSSDRPYASLPPLVEWIRVCVAYAEHRHSLTVDSNDVQQAARLLLPGVDCEPRLLRVECCLYASKRLEAAAAAQKLRWNLAFRMLSCGRTDLLPAACSLLGPDGINSVNDQGLTPLMYACASGDEAMVQVLLDGGAALDIKVPGNLQKASCAHPDTRGWTALMFAVAFAHTSVVQLLLDAGADVDGCVDDEEMTESPLQLASAAGHYNMVCLLMERGADPLAGVSCKGTQGASNAYSLAAAHGHRNVLRKLLSQPESQSSEILSLEDMLAEGTEQNEPRGARWSRSKKVRLKALQEAMFHSSEHGFLDITVELRRQEAVPWTLHTWLRTLQTSFTQRRWDLIHWLLEEFGEVREVFSHEMVSIGLPILFEILKDSKSEATVQKLAAVFSRCYGPYPIPAVPDGSLRCKNVKDICFLNCKDKSDLTFLIEGKPFYAHKDLVSSASTRFQKLIAAASSKGQIEIKDMKYNTFQMVMQWLYTGSLEIPHINRTQVLEVLQAANFFCLNPLKRHCEMLCSRMVHPADIVTMYQQAKLFKASELKAFCEGYFLKNMTALLEVNAFQHLLLGSGGSSGEDTMLQDLSRALATRMNAIYQPSSKETTV</sequence>
<keyword evidence="6" id="KW-1185">Reference proteome</keyword>
<dbReference type="InterPro" id="IPR036770">
    <property type="entry name" value="Ankyrin_rpt-contain_sf"/>
</dbReference>
<gene>
    <name evidence="5" type="primary">LOC114647881</name>
</gene>
<dbReference type="PROSITE" id="PS50097">
    <property type="entry name" value="BTB"/>
    <property type="match status" value="1"/>
</dbReference>
<name>A0A8C4SPN7_ERPCA</name>
<dbReference type="PROSITE" id="PS50088">
    <property type="entry name" value="ANK_REPEAT"/>
    <property type="match status" value="3"/>
</dbReference>
<keyword evidence="1" id="KW-0677">Repeat</keyword>
<evidence type="ECO:0000313" key="5">
    <source>
        <dbReference type="Ensembl" id="ENSECRP00000019826.1"/>
    </source>
</evidence>
<dbReference type="InterPro" id="IPR011333">
    <property type="entry name" value="SKP1/BTB/POZ_sf"/>
</dbReference>
<dbReference type="Pfam" id="PF00651">
    <property type="entry name" value="BTB"/>
    <property type="match status" value="1"/>
</dbReference>
<proteinExistence type="predicted"/>
<reference evidence="5" key="2">
    <citation type="submission" date="2025-08" db="UniProtKB">
        <authorList>
            <consortium name="Ensembl"/>
        </authorList>
    </citation>
    <scope>IDENTIFICATION</scope>
</reference>
<dbReference type="CDD" id="cd22913">
    <property type="entry name" value="HFD_ABTB2-like"/>
    <property type="match status" value="1"/>
</dbReference>
<dbReference type="SUPFAM" id="SSF54695">
    <property type="entry name" value="POZ domain"/>
    <property type="match status" value="1"/>
</dbReference>
<feature type="repeat" description="ANK" evidence="3">
    <location>
        <begin position="522"/>
        <end position="554"/>
    </location>
</feature>
<dbReference type="Pfam" id="PF26281">
    <property type="entry name" value="Histone_ABTB"/>
    <property type="match status" value="1"/>
</dbReference>
<dbReference type="SUPFAM" id="SSF47113">
    <property type="entry name" value="Histone-fold"/>
    <property type="match status" value="2"/>
</dbReference>
<dbReference type="Gene3D" id="1.25.40.20">
    <property type="entry name" value="Ankyrin repeat-containing domain"/>
    <property type="match status" value="1"/>
</dbReference>
<evidence type="ECO:0000256" key="3">
    <source>
        <dbReference type="PROSITE-ProRule" id="PRU00023"/>
    </source>
</evidence>
<dbReference type="RefSeq" id="XP_028652391.1">
    <property type="nucleotide sequence ID" value="XM_028796558.2"/>
</dbReference>
<dbReference type="Proteomes" id="UP000694620">
    <property type="component" value="Chromosome 3"/>
</dbReference>
<keyword evidence="2 3" id="KW-0040">ANK repeat</keyword>
<evidence type="ECO:0000259" key="4">
    <source>
        <dbReference type="PROSITE" id="PS50097"/>
    </source>
</evidence>
<dbReference type="InterPro" id="IPR000210">
    <property type="entry name" value="BTB/POZ_dom"/>
</dbReference>
<dbReference type="Pfam" id="PF00023">
    <property type="entry name" value="Ank"/>
    <property type="match status" value="1"/>
</dbReference>
<dbReference type="InterPro" id="IPR002110">
    <property type="entry name" value="Ankyrin_rpt"/>
</dbReference>
<dbReference type="Gene3D" id="3.30.710.10">
    <property type="entry name" value="Potassium Channel Kv1.1, Chain A"/>
    <property type="match status" value="1"/>
</dbReference>
<dbReference type="Pfam" id="PF12796">
    <property type="entry name" value="Ank_2"/>
    <property type="match status" value="1"/>
</dbReference>
<dbReference type="SMART" id="SM00225">
    <property type="entry name" value="BTB"/>
    <property type="match status" value="1"/>
</dbReference>
<dbReference type="PANTHER" id="PTHR46071:SF3">
    <property type="entry name" value="ANKYRIN REPEAT AND BTB_POZ DOMAIN-CONTAINING PROTEIN 2"/>
    <property type="match status" value="1"/>
</dbReference>
<dbReference type="SMART" id="SM00248">
    <property type="entry name" value="ANK"/>
    <property type="match status" value="4"/>
</dbReference>
<dbReference type="PANTHER" id="PTHR46071">
    <property type="entry name" value="ANKYRIN REPEAT AND BTB/POZ DOMAIN-CONTAINING"/>
    <property type="match status" value="1"/>
</dbReference>
<dbReference type="Ensembl" id="ENSECRT00000020245.1">
    <property type="protein sequence ID" value="ENSECRP00000019826.1"/>
    <property type="gene ID" value="ENSECRG00000013274.1"/>
</dbReference>
<reference evidence="5" key="3">
    <citation type="submission" date="2025-09" db="UniProtKB">
        <authorList>
            <consortium name="Ensembl"/>
        </authorList>
    </citation>
    <scope>IDENTIFICATION</scope>
</reference>
<dbReference type="InterPro" id="IPR052089">
    <property type="entry name" value="Ankyrin-BTB/POZ_domain"/>
</dbReference>
<evidence type="ECO:0000313" key="6">
    <source>
        <dbReference type="Proteomes" id="UP000694620"/>
    </source>
</evidence>
<dbReference type="OrthoDB" id="2316821at2759"/>
<dbReference type="GO" id="GO:0046982">
    <property type="term" value="F:protein heterodimerization activity"/>
    <property type="evidence" value="ECO:0007669"/>
    <property type="project" value="InterPro"/>
</dbReference>
<dbReference type="SUPFAM" id="SSF48403">
    <property type="entry name" value="Ankyrin repeat"/>
    <property type="match status" value="1"/>
</dbReference>
<protein>
    <submittedName>
        <fullName evidence="5">Ankyrin repeat and BTB/POZ domain-containing protein BTBD11-B-like</fullName>
    </submittedName>
</protein>
<dbReference type="Gene3D" id="1.10.20.10">
    <property type="entry name" value="Histone, subunit A"/>
    <property type="match status" value="1"/>
</dbReference>
<feature type="domain" description="BTB" evidence="4">
    <location>
        <begin position="833"/>
        <end position="897"/>
    </location>
</feature>
<evidence type="ECO:0000256" key="2">
    <source>
        <dbReference type="ARBA" id="ARBA00023043"/>
    </source>
</evidence>
<evidence type="ECO:0000256" key="1">
    <source>
        <dbReference type="ARBA" id="ARBA00022737"/>
    </source>
</evidence>
<dbReference type="GeneID" id="114647881"/>
<reference evidence="5" key="1">
    <citation type="submission" date="2021-06" db="EMBL/GenBank/DDBJ databases">
        <authorList>
            <consortium name="Wellcome Sanger Institute Data Sharing"/>
        </authorList>
    </citation>
    <scope>NUCLEOTIDE SEQUENCE [LARGE SCALE GENOMIC DNA]</scope>
</reference>